<evidence type="ECO:0000256" key="1">
    <source>
        <dbReference type="SAM" id="MobiDB-lite"/>
    </source>
</evidence>
<feature type="region of interest" description="Disordered" evidence="1">
    <location>
        <begin position="1"/>
        <end position="20"/>
    </location>
</feature>
<evidence type="ECO:0000313" key="3">
    <source>
        <dbReference type="Proteomes" id="UP000594263"/>
    </source>
</evidence>
<dbReference type="InterPro" id="IPR040296">
    <property type="entry name" value="PSBT"/>
</dbReference>
<organism evidence="2 3">
    <name type="scientific">Kalanchoe fedtschenkoi</name>
    <name type="common">Lavender scallops</name>
    <name type="synonym">South American air plant</name>
    <dbReference type="NCBI Taxonomy" id="63787"/>
    <lineage>
        <taxon>Eukaryota</taxon>
        <taxon>Viridiplantae</taxon>
        <taxon>Streptophyta</taxon>
        <taxon>Embryophyta</taxon>
        <taxon>Tracheophyta</taxon>
        <taxon>Spermatophyta</taxon>
        <taxon>Magnoliopsida</taxon>
        <taxon>eudicotyledons</taxon>
        <taxon>Gunneridae</taxon>
        <taxon>Pentapetalae</taxon>
        <taxon>Saxifragales</taxon>
        <taxon>Crassulaceae</taxon>
        <taxon>Kalanchoe</taxon>
    </lineage>
</organism>
<dbReference type="Proteomes" id="UP000594263">
    <property type="component" value="Unplaced"/>
</dbReference>
<sequence length="108" mass="11351">MASATAAFSGTSTLAYNKPPPLLPPASAAKRFVAAKASMRSPEREMGMDDGSRGRRELMFAVAAATAAWSVGNIALAEDDEPKPGTPEAKKKYAPVCVTMPTARICHK</sequence>
<dbReference type="PANTHER" id="PTHR34940">
    <property type="entry name" value="PHOTOSYSTEM II 5 KDA PROTEIN, CHLOROPLASTIC"/>
    <property type="match status" value="1"/>
</dbReference>
<dbReference type="PANTHER" id="PTHR34940:SF1">
    <property type="entry name" value="PHOTOSYSTEM II 5 KDA PROTEIN, CHLOROPLASTIC"/>
    <property type="match status" value="1"/>
</dbReference>
<dbReference type="EnsemblPlants" id="Kaladp0037s0277.1.v1.1">
    <property type="protein sequence ID" value="Kaladp0037s0277.1.v1.1.CDS.1"/>
    <property type="gene ID" value="Kaladp0037s0277.v1.1"/>
</dbReference>
<protein>
    <recommendedName>
        <fullName evidence="4">Photosystem II 5 kDa protein, chloroplastic</fullName>
    </recommendedName>
</protein>
<feature type="compositionally biased region" description="Low complexity" evidence="1">
    <location>
        <begin position="1"/>
        <end position="15"/>
    </location>
</feature>
<accession>A0A7N0THX4</accession>
<evidence type="ECO:0000313" key="2">
    <source>
        <dbReference type="EnsemblPlants" id="Kaladp0037s0277.1.v1.1.CDS.1"/>
    </source>
</evidence>
<dbReference type="AlphaFoldDB" id="A0A7N0THX4"/>
<proteinExistence type="predicted"/>
<keyword evidence="3" id="KW-1185">Reference proteome</keyword>
<evidence type="ECO:0008006" key="4">
    <source>
        <dbReference type="Google" id="ProtNLM"/>
    </source>
</evidence>
<reference evidence="2" key="1">
    <citation type="submission" date="2021-01" db="UniProtKB">
        <authorList>
            <consortium name="EnsemblPlants"/>
        </authorList>
    </citation>
    <scope>IDENTIFICATION</scope>
</reference>
<dbReference type="Gramene" id="Kaladp0037s0277.1.v1.1">
    <property type="protein sequence ID" value="Kaladp0037s0277.1.v1.1.CDS.1"/>
    <property type="gene ID" value="Kaladp0037s0277.v1.1"/>
</dbReference>
<name>A0A7N0THX4_KALFE</name>